<name>A0A168MM15_MUCCL</name>
<proteinExistence type="predicted"/>
<evidence type="ECO:0000313" key="1">
    <source>
        <dbReference type="EMBL" id="OAD05117.1"/>
    </source>
</evidence>
<dbReference type="OrthoDB" id="2414723at2759"/>
<dbReference type="EMBL" id="AMYB01000003">
    <property type="protein sequence ID" value="OAD05117.1"/>
    <property type="molecule type" value="Genomic_DNA"/>
</dbReference>
<comment type="caution">
    <text evidence="1">The sequence shown here is derived from an EMBL/GenBank/DDBJ whole genome shotgun (WGS) entry which is preliminary data.</text>
</comment>
<organism evidence="1 2">
    <name type="scientific">Mucor lusitanicus CBS 277.49</name>
    <dbReference type="NCBI Taxonomy" id="747725"/>
    <lineage>
        <taxon>Eukaryota</taxon>
        <taxon>Fungi</taxon>
        <taxon>Fungi incertae sedis</taxon>
        <taxon>Mucoromycota</taxon>
        <taxon>Mucoromycotina</taxon>
        <taxon>Mucoromycetes</taxon>
        <taxon>Mucorales</taxon>
        <taxon>Mucorineae</taxon>
        <taxon>Mucoraceae</taxon>
        <taxon>Mucor</taxon>
    </lineage>
</organism>
<dbReference type="VEuPathDB" id="FungiDB:MUCCIDRAFT_108963"/>
<gene>
    <name evidence="1" type="ORF">MUCCIDRAFT_108963</name>
</gene>
<sequence>MAWIISNLLYSSSSNINQQLPTSSTDHPPPYDNAPQKSTYTQLVDKLIDTTTSNKWGYYLASRSVDRKSLSQGVKLVEIAVDEFETGNEAIGLDVYLAGLDKIIMALPNLREIRTKKALKERLTSLEGKVGIATQQQEIAEAENDESHPDTIIDKFQAITKLIAPSWIIAMTHGTRYYTNTDSSINTDAPYQQDAPIQKFRSLNKAMTELMIHCVVLFKRSPVPGLLYSLLSYFLFAVLWFNDQFHIVERVQQLTIECIKIGLKTDEKYHLHEFASEAVYSIISAFLKAIIAYKEAPLHRNKATAKSGSCI</sequence>
<evidence type="ECO:0000313" key="2">
    <source>
        <dbReference type="Proteomes" id="UP000077051"/>
    </source>
</evidence>
<dbReference type="STRING" id="747725.A0A168MM15"/>
<keyword evidence="2" id="KW-1185">Reference proteome</keyword>
<reference evidence="1 2" key="1">
    <citation type="submission" date="2015-06" db="EMBL/GenBank/DDBJ databases">
        <title>Expansion of signal transduction pathways in fungi by whole-genome duplication.</title>
        <authorList>
            <consortium name="DOE Joint Genome Institute"/>
            <person name="Corrochano L.M."/>
            <person name="Kuo A."/>
            <person name="Marcet-Houben M."/>
            <person name="Polaino S."/>
            <person name="Salamov A."/>
            <person name="Villalobos J.M."/>
            <person name="Alvarez M.I."/>
            <person name="Avalos J."/>
            <person name="Benito E.P."/>
            <person name="Benoit I."/>
            <person name="Burger G."/>
            <person name="Camino L.P."/>
            <person name="Canovas D."/>
            <person name="Cerda-Olmedo E."/>
            <person name="Cheng J.-F."/>
            <person name="Dominguez A."/>
            <person name="Elias M."/>
            <person name="Eslava A.P."/>
            <person name="Glaser F."/>
            <person name="Grimwood J."/>
            <person name="Gutierrez G."/>
            <person name="Heitman J."/>
            <person name="Henrissat B."/>
            <person name="Iturriaga E.A."/>
            <person name="Lang B.F."/>
            <person name="Lavin J.L."/>
            <person name="Lee S."/>
            <person name="Li W."/>
            <person name="Lindquist E."/>
            <person name="Lopez-Garcia S."/>
            <person name="Luque E.M."/>
            <person name="Marcos A.T."/>
            <person name="Martin J."/>
            <person name="Mccluskey K."/>
            <person name="Medina H.R."/>
            <person name="Miralles-Duran A."/>
            <person name="Miyazaki A."/>
            <person name="Munoz-Torres E."/>
            <person name="Oguiza J.A."/>
            <person name="Ohm R."/>
            <person name="Olmedo M."/>
            <person name="Orejas M."/>
            <person name="Ortiz-Castellanos L."/>
            <person name="Pisabarro A.G."/>
            <person name="Rodriguez-Romero J."/>
            <person name="Ruiz-Herrera J."/>
            <person name="Ruiz-Vazquez R."/>
            <person name="Sanz C."/>
            <person name="Schackwitz W."/>
            <person name="Schmutz J."/>
            <person name="Shahriari M."/>
            <person name="Shelest E."/>
            <person name="Silva-Franco F."/>
            <person name="Soanes D."/>
            <person name="Syed K."/>
            <person name="Tagua V.G."/>
            <person name="Talbot N.J."/>
            <person name="Thon M."/>
            <person name="De Vries R.P."/>
            <person name="Wiebenga A."/>
            <person name="Yadav J.S."/>
            <person name="Braun E.L."/>
            <person name="Baker S."/>
            <person name="Garre V."/>
            <person name="Horwitz B."/>
            <person name="Torres-Martinez S."/>
            <person name="Idnurm A."/>
            <person name="Herrera-Estrella A."/>
            <person name="Gabaldon T."/>
            <person name="Grigoriev I.V."/>
        </authorList>
    </citation>
    <scope>NUCLEOTIDE SEQUENCE [LARGE SCALE GENOMIC DNA]</scope>
    <source>
        <strain evidence="1 2">CBS 277.49</strain>
    </source>
</reference>
<dbReference type="Proteomes" id="UP000077051">
    <property type="component" value="Unassembled WGS sequence"/>
</dbReference>
<accession>A0A168MM15</accession>
<protein>
    <submittedName>
        <fullName evidence="1">Uncharacterized protein</fullName>
    </submittedName>
</protein>
<dbReference type="AlphaFoldDB" id="A0A168MM15"/>